<gene>
    <name evidence="2" type="ORF">SGRAN_1965</name>
</gene>
<organism evidence="2 3">
    <name type="scientific">Sphingopyxis granuli</name>
    <dbReference type="NCBI Taxonomy" id="267128"/>
    <lineage>
        <taxon>Bacteria</taxon>
        <taxon>Pseudomonadati</taxon>
        <taxon>Pseudomonadota</taxon>
        <taxon>Alphaproteobacteria</taxon>
        <taxon>Sphingomonadales</taxon>
        <taxon>Sphingomonadaceae</taxon>
        <taxon>Sphingopyxis</taxon>
    </lineage>
</organism>
<dbReference type="EMBL" id="CP012199">
    <property type="protein sequence ID" value="AMG74342.1"/>
    <property type="molecule type" value="Genomic_DNA"/>
</dbReference>
<dbReference type="AlphaFoldDB" id="A0AA86GMW0"/>
<evidence type="ECO:0000256" key="1">
    <source>
        <dbReference type="PROSITE-ProRule" id="PRU00339"/>
    </source>
</evidence>
<dbReference type="Gene3D" id="1.25.40.10">
    <property type="entry name" value="Tetratricopeptide repeat domain"/>
    <property type="match status" value="1"/>
</dbReference>
<accession>A0AA86GMW0</accession>
<dbReference type="KEGG" id="sgi:SGRAN_1965"/>
<dbReference type="Proteomes" id="UP000058599">
    <property type="component" value="Chromosome"/>
</dbReference>
<dbReference type="RefSeq" id="WP_237234002.1">
    <property type="nucleotide sequence ID" value="NZ_CP012199.1"/>
</dbReference>
<name>A0AA86GMW0_9SPHN</name>
<protein>
    <submittedName>
        <fullName evidence="2">Tetratricopeptide</fullName>
    </submittedName>
</protein>
<keyword evidence="3" id="KW-1185">Reference proteome</keyword>
<reference evidence="2 3" key="1">
    <citation type="journal article" date="2016" name="BMC Genomics">
        <title>Genomic analysis of the nitrate-respiring Sphingopyxis granuli (formerly Sphingomonas macrogoltabida) strain TFA.</title>
        <authorList>
            <person name="Garcia-Romero I."/>
            <person name="Perez-Pulido A.J."/>
            <person name="Gonzalez-Flores Y.E."/>
            <person name="Reyes-Ramirez F."/>
            <person name="Santero E."/>
            <person name="Floriano B."/>
        </authorList>
    </citation>
    <scope>NUCLEOTIDE SEQUENCE [LARGE SCALE GENOMIC DNA]</scope>
    <source>
        <strain evidence="2 3">TFA</strain>
    </source>
</reference>
<evidence type="ECO:0000313" key="3">
    <source>
        <dbReference type="Proteomes" id="UP000058599"/>
    </source>
</evidence>
<dbReference type="InterPro" id="IPR019734">
    <property type="entry name" value="TPR_rpt"/>
</dbReference>
<dbReference type="Pfam" id="PF13432">
    <property type="entry name" value="TPR_16"/>
    <property type="match status" value="2"/>
</dbReference>
<dbReference type="SUPFAM" id="SSF48452">
    <property type="entry name" value="TPR-like"/>
    <property type="match status" value="2"/>
</dbReference>
<evidence type="ECO:0000313" key="2">
    <source>
        <dbReference type="EMBL" id="AMG74342.1"/>
    </source>
</evidence>
<proteinExistence type="predicted"/>
<dbReference type="InterPro" id="IPR011990">
    <property type="entry name" value="TPR-like_helical_dom_sf"/>
</dbReference>
<dbReference type="PROSITE" id="PS50005">
    <property type="entry name" value="TPR"/>
    <property type="match status" value="1"/>
</dbReference>
<feature type="repeat" description="TPR" evidence="1">
    <location>
        <begin position="392"/>
        <end position="425"/>
    </location>
</feature>
<sequence>MTGAALLAAFTAAAPAQATESGREVLNALARARLAEEAGDPRAALTALTDVASRAPGLPGLRGRMLEQAMQGGDLAAARSAAMQLWTGGERRFDARLVLTVDAVRRSDWRAARTFAGVDGDKTGGDPMTRLLLPVIGAWIEVGARGKLPERPLLAAGARGRPEPAFILEAALVQLAAKRPADAVALADATMLTDRTSQLVALRLAATLDAAGEGEAAKRLRGRIALATGGREDPLLLLSDRPVSTPRGGIAHWLALLADGFARAPVGNSRLPLMIARSAWWLDDSDPTVRSALVEALDRDGQRQAALALLADDRGAPALAMRKAELLADAGDLGAATTLAEAAAAQAPASRSLLVRFADIARRSDDGTAAERAYARLEADLGDSEEDRALHATILIARADLLLQKGEWDEAQPMLDRAVALRPGDPTILNFAGYSALERRRNIDASLAQIEAAWKAEPQNPSITDSLGWAYVLTGRIAEAVPLLEAAQRGEPENPVIVEHLGDAYWQAGQRFSARYVWRAAALIADADMATRLEAKLRDGLTPATMAP</sequence>
<keyword evidence="1" id="KW-0802">TPR repeat</keyword>